<dbReference type="Gene3D" id="2.40.30.170">
    <property type="match status" value="1"/>
</dbReference>
<comment type="subcellular location">
    <subcellularLocation>
        <location evidence="1">Cell envelope</location>
    </subcellularLocation>
</comment>
<dbReference type="NCBIfam" id="TIGR01730">
    <property type="entry name" value="RND_mfp"/>
    <property type="match status" value="1"/>
</dbReference>
<dbReference type="InterPro" id="IPR006143">
    <property type="entry name" value="RND_pump_MFP"/>
</dbReference>
<gene>
    <name evidence="6" type="ORF">COU35_02820</name>
</gene>
<dbReference type="GO" id="GO:0022857">
    <property type="term" value="F:transmembrane transporter activity"/>
    <property type="evidence" value="ECO:0007669"/>
    <property type="project" value="InterPro"/>
</dbReference>
<accession>A0A2H0TQC7</accession>
<protein>
    <recommendedName>
        <fullName evidence="5">AprE-like beta-barrel domain-containing protein</fullName>
    </recommendedName>
</protein>
<dbReference type="InterPro" id="IPR050465">
    <property type="entry name" value="UPF0194_transport"/>
</dbReference>
<evidence type="ECO:0000313" key="7">
    <source>
        <dbReference type="Proteomes" id="UP000230154"/>
    </source>
</evidence>
<comment type="similarity">
    <text evidence="2">Belongs to the membrane fusion protein (MFP) (TC 8.A.1) family.</text>
</comment>
<dbReference type="Gene3D" id="2.40.50.100">
    <property type="match status" value="1"/>
</dbReference>
<dbReference type="Gene3D" id="1.10.287.470">
    <property type="entry name" value="Helix hairpin bin"/>
    <property type="match status" value="1"/>
</dbReference>
<evidence type="ECO:0000256" key="4">
    <source>
        <dbReference type="SAM" id="Coils"/>
    </source>
</evidence>
<dbReference type="AlphaFoldDB" id="A0A2H0TQC7"/>
<evidence type="ECO:0000313" key="6">
    <source>
        <dbReference type="EMBL" id="PIR74358.1"/>
    </source>
</evidence>
<organism evidence="6 7">
    <name type="scientific">Candidatus Magasanikbacteria bacterium CG10_big_fil_rev_8_21_14_0_10_47_10</name>
    <dbReference type="NCBI Taxonomy" id="1974652"/>
    <lineage>
        <taxon>Bacteria</taxon>
        <taxon>Candidatus Magasanikiibacteriota</taxon>
    </lineage>
</organism>
<feature type="coiled-coil region" evidence="4">
    <location>
        <begin position="150"/>
        <end position="177"/>
    </location>
</feature>
<proteinExistence type="inferred from homology"/>
<keyword evidence="3 4" id="KW-0175">Coiled coil</keyword>
<evidence type="ECO:0000259" key="5">
    <source>
        <dbReference type="Pfam" id="PF26002"/>
    </source>
</evidence>
<evidence type="ECO:0000256" key="3">
    <source>
        <dbReference type="ARBA" id="ARBA00023054"/>
    </source>
</evidence>
<dbReference type="GO" id="GO:0016020">
    <property type="term" value="C:membrane"/>
    <property type="evidence" value="ECO:0007669"/>
    <property type="project" value="InterPro"/>
</dbReference>
<dbReference type="GO" id="GO:0030313">
    <property type="term" value="C:cell envelope"/>
    <property type="evidence" value="ECO:0007669"/>
    <property type="project" value="UniProtKB-SubCell"/>
</dbReference>
<feature type="domain" description="AprE-like beta-barrel" evidence="5">
    <location>
        <begin position="460"/>
        <end position="539"/>
    </location>
</feature>
<name>A0A2H0TQC7_9BACT</name>
<dbReference type="Pfam" id="PF26002">
    <property type="entry name" value="Beta-barrel_AprE"/>
    <property type="match status" value="1"/>
</dbReference>
<evidence type="ECO:0000256" key="1">
    <source>
        <dbReference type="ARBA" id="ARBA00004196"/>
    </source>
</evidence>
<comment type="caution">
    <text evidence="6">The sequence shown here is derived from an EMBL/GenBank/DDBJ whole genome shotgun (WGS) entry which is preliminary data.</text>
</comment>
<dbReference type="EMBL" id="PFCB01000022">
    <property type="protein sequence ID" value="PIR74358.1"/>
    <property type="molecule type" value="Genomic_DNA"/>
</dbReference>
<dbReference type="InterPro" id="IPR058982">
    <property type="entry name" value="Beta-barrel_AprE"/>
</dbReference>
<dbReference type="PANTHER" id="PTHR32347">
    <property type="entry name" value="EFFLUX SYSTEM COMPONENT YKNX-RELATED"/>
    <property type="match status" value="1"/>
</dbReference>
<dbReference type="SUPFAM" id="SSF111369">
    <property type="entry name" value="HlyD-like secretion proteins"/>
    <property type="match status" value="1"/>
</dbReference>
<dbReference type="Gene3D" id="2.40.420.20">
    <property type="match status" value="1"/>
</dbReference>
<dbReference type="PANTHER" id="PTHR32347:SF23">
    <property type="entry name" value="BLL5650 PROTEIN"/>
    <property type="match status" value="1"/>
</dbReference>
<dbReference type="Proteomes" id="UP000230154">
    <property type="component" value="Unassembled WGS sequence"/>
</dbReference>
<reference evidence="7" key="1">
    <citation type="submission" date="2017-09" db="EMBL/GenBank/DDBJ databases">
        <title>Depth-based differentiation of microbial function through sediment-hosted aquifers and enrichment of novel symbionts in the deep terrestrial subsurface.</title>
        <authorList>
            <person name="Probst A.J."/>
            <person name="Ladd B."/>
            <person name="Jarett J.K."/>
            <person name="Geller-Mcgrath D.E."/>
            <person name="Sieber C.M.K."/>
            <person name="Emerson J.B."/>
            <person name="Anantharaman K."/>
            <person name="Thomas B.C."/>
            <person name="Malmstrom R."/>
            <person name="Stieglmeier M."/>
            <person name="Klingl A."/>
            <person name="Woyke T."/>
            <person name="Ryan C.M."/>
            <person name="Banfield J.F."/>
        </authorList>
    </citation>
    <scope>NUCLEOTIDE SEQUENCE [LARGE SCALE GENOMIC DNA]</scope>
</reference>
<evidence type="ECO:0000256" key="2">
    <source>
        <dbReference type="ARBA" id="ARBA00009477"/>
    </source>
</evidence>
<sequence length="609" mass="65864">MKRRNITIIVLVLVILSLALLYYTLRSPAVAYDISWVPVEQGELVQTVSETGTVTSDDVLAYGWEVSGRVSVIHKKIGDVVLKGDVIAELENGQQSSAVKEADATVAAAQAFLNRELAGHTPERVQESFSSIAQYEAALSQSKAELLKTQVTAQKAIDAAQQALRDAENDLQRLDVTHVSQITQSAYDDLRTTLQLTITKLNKALLEADLILGVDDKDVNDSFEYLLGASDVSTYTRAVRSYRNARATIRTLEPLVFSLTRNADSEILNAAARDVQDAGDLTQLMMLHVQQLLSASEGVFIDATQATLDGFKNSISTQQTAVATAEAALIDAVQAVESAKNSVVTTQIAYESSVLNFSHAQKQGDADTAVAQARVEADEARLVQVQAAHSNLVAPPRAVDVAALRADVARAVAARDRAIDTLEKTRLVAQADGVISRLEVAVGENVTAQMEIVMLISDTLFVDVDISESDIAKVHIGDSVTVTLDAFGDERVFTGTVRAVEPGETEISGVIYYNTDIAFDKNGVEGVKAGMTANIIIYTDNRSDALFVPSRAVLGQNGRRFVRVLLDETKGKFEERDVTVGLRGDDGKIEILSGVRANEPVITFLRERE</sequence>